<dbReference type="EMBL" id="JOJR01013992">
    <property type="protein sequence ID" value="RCN25123.1"/>
    <property type="molecule type" value="Genomic_DNA"/>
</dbReference>
<protein>
    <submittedName>
        <fullName evidence="1">Uncharacterized protein</fullName>
    </submittedName>
</protein>
<evidence type="ECO:0000313" key="1">
    <source>
        <dbReference type="EMBL" id="RCN25123.1"/>
    </source>
</evidence>
<keyword evidence="2" id="KW-1185">Reference proteome</keyword>
<sequence>MFQMVRMETVQQPPNIYKGLLGKRRIHVSCSNSLSSWQFTSGQYLLRSTTS</sequence>
<reference evidence="1 2" key="1">
    <citation type="submission" date="2014-10" db="EMBL/GenBank/DDBJ databases">
        <title>Draft genome of the hookworm Ancylostoma caninum.</title>
        <authorList>
            <person name="Mitreva M."/>
        </authorList>
    </citation>
    <scope>NUCLEOTIDE SEQUENCE [LARGE SCALE GENOMIC DNA]</scope>
    <source>
        <strain evidence="1 2">Baltimore</strain>
    </source>
</reference>
<dbReference type="AlphaFoldDB" id="A0A368EZB1"/>
<name>A0A368EZB1_ANCCA</name>
<organism evidence="1 2">
    <name type="scientific">Ancylostoma caninum</name>
    <name type="common">Dog hookworm</name>
    <dbReference type="NCBI Taxonomy" id="29170"/>
    <lineage>
        <taxon>Eukaryota</taxon>
        <taxon>Metazoa</taxon>
        <taxon>Ecdysozoa</taxon>
        <taxon>Nematoda</taxon>
        <taxon>Chromadorea</taxon>
        <taxon>Rhabditida</taxon>
        <taxon>Rhabditina</taxon>
        <taxon>Rhabditomorpha</taxon>
        <taxon>Strongyloidea</taxon>
        <taxon>Ancylostomatidae</taxon>
        <taxon>Ancylostomatinae</taxon>
        <taxon>Ancylostoma</taxon>
    </lineage>
</organism>
<dbReference type="Proteomes" id="UP000252519">
    <property type="component" value="Unassembled WGS sequence"/>
</dbReference>
<comment type="caution">
    <text evidence="1">The sequence shown here is derived from an EMBL/GenBank/DDBJ whole genome shotgun (WGS) entry which is preliminary data.</text>
</comment>
<evidence type="ECO:0000313" key="2">
    <source>
        <dbReference type="Proteomes" id="UP000252519"/>
    </source>
</evidence>
<proteinExistence type="predicted"/>
<gene>
    <name evidence="1" type="ORF">ANCCAN_29167</name>
</gene>
<accession>A0A368EZB1</accession>